<accession>A0A1G8GYH8</accession>
<dbReference type="AlphaFoldDB" id="A0A1G8GYH8"/>
<evidence type="ECO:0000313" key="1">
    <source>
        <dbReference type="EMBL" id="SDH99448.1"/>
    </source>
</evidence>
<protein>
    <recommendedName>
        <fullName evidence="3">Nucleoside-triphosphatase THEP1</fullName>
    </recommendedName>
</protein>
<dbReference type="Pfam" id="PF10649">
    <property type="entry name" value="DUF2478"/>
    <property type="match status" value="1"/>
</dbReference>
<keyword evidence="2" id="KW-1185">Reference proteome</keyword>
<dbReference type="EMBL" id="FNEB01000001">
    <property type="protein sequence ID" value="SDH99448.1"/>
    <property type="molecule type" value="Genomic_DNA"/>
</dbReference>
<dbReference type="Proteomes" id="UP000199340">
    <property type="component" value="Unassembled WGS sequence"/>
</dbReference>
<dbReference type="STRING" id="490829.SAMN05421850_101278"/>
<dbReference type="OrthoDB" id="5918880at2"/>
<name>A0A1G8GYH8_9RHOB</name>
<dbReference type="RefSeq" id="WP_090025756.1">
    <property type="nucleotide sequence ID" value="NZ_FNEB01000001.1"/>
</dbReference>
<gene>
    <name evidence="1" type="ORF">SAMN05421850_101278</name>
</gene>
<dbReference type="InterPro" id="IPR018912">
    <property type="entry name" value="DUF2478"/>
</dbReference>
<evidence type="ECO:0000313" key="2">
    <source>
        <dbReference type="Proteomes" id="UP000199340"/>
    </source>
</evidence>
<sequence length="159" mass="16225">MAQIFAVPCTGQTDAALAVLRDRMVADGLRVAGVLQDRAPSASGGKAHMVLHDAAGRFTSVISQDLGAGAGGCRLDPGALEDVVLRVAQALPGADVLFVNRFGKQEEQGRGFAPLIAEALDAGLTVIVAVAPEKRGAFQGFAGDLAHWADPADIAIAPA</sequence>
<organism evidence="1 2">
    <name type="scientific">Lutimaribacter saemankumensis</name>
    <dbReference type="NCBI Taxonomy" id="490829"/>
    <lineage>
        <taxon>Bacteria</taxon>
        <taxon>Pseudomonadati</taxon>
        <taxon>Pseudomonadota</taxon>
        <taxon>Alphaproteobacteria</taxon>
        <taxon>Rhodobacterales</taxon>
        <taxon>Roseobacteraceae</taxon>
        <taxon>Lutimaribacter</taxon>
    </lineage>
</organism>
<proteinExistence type="predicted"/>
<reference evidence="1 2" key="1">
    <citation type="submission" date="2016-10" db="EMBL/GenBank/DDBJ databases">
        <authorList>
            <person name="de Groot N.N."/>
        </authorList>
    </citation>
    <scope>NUCLEOTIDE SEQUENCE [LARGE SCALE GENOMIC DNA]</scope>
    <source>
        <strain evidence="1 2">DSM 28010</strain>
    </source>
</reference>
<evidence type="ECO:0008006" key="3">
    <source>
        <dbReference type="Google" id="ProtNLM"/>
    </source>
</evidence>